<dbReference type="Pfam" id="PF00515">
    <property type="entry name" value="TPR_1"/>
    <property type="match status" value="1"/>
</dbReference>
<evidence type="ECO:0000313" key="3">
    <source>
        <dbReference type="EMBL" id="PRY77167.1"/>
    </source>
</evidence>
<gene>
    <name evidence="3" type="ORF">CLV80_10611</name>
</gene>
<comment type="caution">
    <text evidence="3">The sequence shown here is derived from an EMBL/GenBank/DDBJ whole genome shotgun (WGS) entry which is preliminary data.</text>
</comment>
<dbReference type="RefSeq" id="WP_165793364.1">
    <property type="nucleotide sequence ID" value="NZ_PVTP01000006.1"/>
</dbReference>
<sequence length="227" mass="24284">MKRMLPLFAVTCLVLAALLGGAAPFGRVALSLGMPRTAASLFADPGWVGVALYRADDFQGAADAMEQAGADAFYNLGNAHAQLGEYAAALEAYDLAVAIRQDPQAQQNFDLLRAFYASTTLDVDGVFLTEDREGSTTDAPIARGDARASGTGDEVTNTSATPALAEIVSRGEQRVRQVFDAQSITANARWLATLEDVPGAFLAERIYHEHKARRDAGTGQEQEDTEW</sequence>
<dbReference type="InterPro" id="IPR011990">
    <property type="entry name" value="TPR-like_helical_dom_sf"/>
</dbReference>
<dbReference type="PROSITE" id="PS50005">
    <property type="entry name" value="TPR"/>
    <property type="match status" value="1"/>
</dbReference>
<feature type="repeat" description="TPR" evidence="1">
    <location>
        <begin position="70"/>
        <end position="103"/>
    </location>
</feature>
<evidence type="ECO:0000313" key="4">
    <source>
        <dbReference type="Proteomes" id="UP000238007"/>
    </source>
</evidence>
<dbReference type="EMBL" id="PVTP01000006">
    <property type="protein sequence ID" value="PRY77167.1"/>
    <property type="molecule type" value="Genomic_DNA"/>
</dbReference>
<dbReference type="InterPro" id="IPR019734">
    <property type="entry name" value="TPR_rpt"/>
</dbReference>
<proteinExistence type="predicted"/>
<accession>A0A2T0VY31</accession>
<dbReference type="SMART" id="SM00028">
    <property type="entry name" value="TPR"/>
    <property type="match status" value="1"/>
</dbReference>
<protein>
    <submittedName>
        <fullName evidence="3">Ca-activated chloride channel family protein</fullName>
    </submittedName>
</protein>
<reference evidence="3 4" key="1">
    <citation type="submission" date="2018-03" db="EMBL/GenBank/DDBJ databases">
        <title>Genomic Encyclopedia of Archaeal and Bacterial Type Strains, Phase II (KMG-II): from individual species to whole genera.</title>
        <authorList>
            <person name="Goeker M."/>
        </authorList>
    </citation>
    <scope>NUCLEOTIDE SEQUENCE [LARGE SCALE GENOMIC DNA]</scope>
    <source>
        <strain evidence="3 4">DSM 101533</strain>
    </source>
</reference>
<keyword evidence="1" id="KW-0802">TPR repeat</keyword>
<organism evidence="3 4">
    <name type="scientific">Yoonia maritima</name>
    <dbReference type="NCBI Taxonomy" id="1435347"/>
    <lineage>
        <taxon>Bacteria</taxon>
        <taxon>Pseudomonadati</taxon>
        <taxon>Pseudomonadota</taxon>
        <taxon>Alphaproteobacteria</taxon>
        <taxon>Rhodobacterales</taxon>
        <taxon>Paracoccaceae</taxon>
        <taxon>Yoonia</taxon>
    </lineage>
</organism>
<dbReference type="AlphaFoldDB" id="A0A2T0VY31"/>
<evidence type="ECO:0000256" key="2">
    <source>
        <dbReference type="SAM" id="MobiDB-lite"/>
    </source>
</evidence>
<keyword evidence="4" id="KW-1185">Reference proteome</keyword>
<dbReference type="PROSITE" id="PS50293">
    <property type="entry name" value="TPR_REGION"/>
    <property type="match status" value="1"/>
</dbReference>
<name>A0A2T0VY31_9RHOB</name>
<evidence type="ECO:0000256" key="1">
    <source>
        <dbReference type="PROSITE-ProRule" id="PRU00339"/>
    </source>
</evidence>
<dbReference type="SUPFAM" id="SSF48452">
    <property type="entry name" value="TPR-like"/>
    <property type="match status" value="1"/>
</dbReference>
<feature type="region of interest" description="Disordered" evidence="2">
    <location>
        <begin position="134"/>
        <end position="159"/>
    </location>
</feature>
<dbReference type="Gene3D" id="1.25.40.10">
    <property type="entry name" value="Tetratricopeptide repeat domain"/>
    <property type="match status" value="1"/>
</dbReference>
<dbReference type="Proteomes" id="UP000238007">
    <property type="component" value="Unassembled WGS sequence"/>
</dbReference>